<gene>
    <name evidence="2" type="ORF">FVB32_10285</name>
</gene>
<proteinExistence type="predicted"/>
<dbReference type="PANTHER" id="PTHR14097">
    <property type="entry name" value="OXIDOREDUCTASE HTATIP2"/>
    <property type="match status" value="1"/>
</dbReference>
<keyword evidence="1" id="KW-0812">Transmembrane</keyword>
<dbReference type="AlphaFoldDB" id="A0A5C8V0X3"/>
<organism evidence="2 3">
    <name type="scientific">Flagellimonas hymeniacidonis</name>
    <dbReference type="NCBI Taxonomy" id="2603628"/>
    <lineage>
        <taxon>Bacteria</taxon>
        <taxon>Pseudomonadati</taxon>
        <taxon>Bacteroidota</taxon>
        <taxon>Flavobacteriia</taxon>
        <taxon>Flavobacteriales</taxon>
        <taxon>Flavobacteriaceae</taxon>
        <taxon>Flagellimonas</taxon>
    </lineage>
</organism>
<feature type="transmembrane region" description="Helical" evidence="1">
    <location>
        <begin position="227"/>
        <end position="248"/>
    </location>
</feature>
<name>A0A5C8V0X3_9FLAO</name>
<evidence type="ECO:0000313" key="3">
    <source>
        <dbReference type="Proteomes" id="UP000321456"/>
    </source>
</evidence>
<keyword evidence="1" id="KW-1133">Transmembrane helix</keyword>
<protein>
    <recommendedName>
        <fullName evidence="4">NAD(P)-binding domain-containing protein</fullName>
    </recommendedName>
</protein>
<keyword evidence="1" id="KW-0472">Membrane</keyword>
<evidence type="ECO:0000256" key="1">
    <source>
        <dbReference type="SAM" id="Phobius"/>
    </source>
</evidence>
<dbReference type="RefSeq" id="WP_147743710.1">
    <property type="nucleotide sequence ID" value="NZ_VRUR01000002.1"/>
</dbReference>
<dbReference type="InterPro" id="IPR036291">
    <property type="entry name" value="NAD(P)-bd_dom_sf"/>
</dbReference>
<feature type="transmembrane region" description="Helical" evidence="1">
    <location>
        <begin position="254"/>
        <end position="274"/>
    </location>
</feature>
<dbReference type="SUPFAM" id="SSF51735">
    <property type="entry name" value="NAD(P)-binding Rossmann-fold domains"/>
    <property type="match status" value="1"/>
</dbReference>
<comment type="caution">
    <text evidence="2">The sequence shown here is derived from an EMBL/GenBank/DDBJ whole genome shotgun (WGS) entry which is preliminary data.</text>
</comment>
<dbReference type="Proteomes" id="UP000321456">
    <property type="component" value="Unassembled WGS sequence"/>
</dbReference>
<feature type="transmembrane region" description="Helical" evidence="1">
    <location>
        <begin position="319"/>
        <end position="335"/>
    </location>
</feature>
<dbReference type="EMBL" id="VRUR01000002">
    <property type="protein sequence ID" value="TXN34976.1"/>
    <property type="molecule type" value="Genomic_DNA"/>
</dbReference>
<evidence type="ECO:0008006" key="4">
    <source>
        <dbReference type="Google" id="ProtNLM"/>
    </source>
</evidence>
<reference evidence="2 3" key="1">
    <citation type="submission" date="2019-08" db="EMBL/GenBank/DDBJ databases">
        <title>Professor.</title>
        <authorList>
            <person name="Park J.S."/>
        </authorList>
    </citation>
    <scope>NUCLEOTIDE SEQUENCE [LARGE SCALE GENOMIC DNA]</scope>
    <source>
        <strain evidence="2 3">176CP5-101</strain>
    </source>
</reference>
<dbReference type="PANTHER" id="PTHR14097:SF7">
    <property type="entry name" value="OXIDOREDUCTASE HTATIP2"/>
    <property type="match status" value="1"/>
</dbReference>
<accession>A0A5C8V0X3</accession>
<keyword evidence="3" id="KW-1185">Reference proteome</keyword>
<sequence length="346" mass="39340">MKKTIAFFGGSSKVGGKTIEKLLISGHCVTSFERKKRFSNRGEKQVIIDFNNLQNISFEGDTAIVTIGTTRAKAGSTEAFVKVDYELVKNIAIWAKKQGINEFHVISSLGATENANGLYLQTKFKMEQAITELGFEKLCIYRPSLYADLDRKPIRIKEFISIPVLSLFALLSEKNLIYRPIYTDIVATRIAKSINEDLSGNIIFKSNDIYKVGAISFFKQRKKEQKLLIQGIISFLGVWGLIELFGFSSLFTRISALFLICAFLFLWIKSVLILKKGALGKKEEHKKNNRSKAILRLFIWTELMAIMSCLVFGYLPIAILVFILLIFDVMFFYNIQDYLNGLKQIQ</sequence>
<dbReference type="Gene3D" id="3.40.50.720">
    <property type="entry name" value="NAD(P)-binding Rossmann-like Domain"/>
    <property type="match status" value="1"/>
</dbReference>
<evidence type="ECO:0000313" key="2">
    <source>
        <dbReference type="EMBL" id="TXN34976.1"/>
    </source>
</evidence>